<dbReference type="AlphaFoldDB" id="A0A508WXH4"/>
<protein>
    <submittedName>
        <fullName evidence="2">Uncharacterized protein</fullName>
    </submittedName>
</protein>
<reference evidence="2" key="1">
    <citation type="submission" date="2019-06" db="EMBL/GenBank/DDBJ databases">
        <authorList>
            <person name="Le Quere A."/>
            <person name="Colella S."/>
        </authorList>
    </citation>
    <scope>NUCLEOTIDE SEQUENCE</scope>
    <source>
        <strain evidence="2">EmedicaeMD41</strain>
    </source>
</reference>
<sequence>MSERDRGCRRKLAMQEVAIGTTDAASFHLDEQIVRSGLGNVDISHRDSAHRLQTQCLHSWSSHSQHSIGPEQDESVNPARLPLGGLHDRPDKTMRCMQPRDRDCVLQGLPPGLIKSLSALK</sequence>
<name>A0A508WXH4_9HYPH</name>
<organism evidence="2">
    <name type="scientific">Sinorhizobium medicae</name>
    <dbReference type="NCBI Taxonomy" id="110321"/>
    <lineage>
        <taxon>Bacteria</taxon>
        <taxon>Pseudomonadati</taxon>
        <taxon>Pseudomonadota</taxon>
        <taxon>Alphaproteobacteria</taxon>
        <taxon>Hyphomicrobiales</taxon>
        <taxon>Rhizobiaceae</taxon>
        <taxon>Sinorhizobium/Ensifer group</taxon>
        <taxon>Sinorhizobium</taxon>
    </lineage>
</organism>
<dbReference type="Proteomes" id="UP000507954">
    <property type="component" value="Unassembled WGS sequence"/>
</dbReference>
<accession>A0A508WXH4</accession>
<dbReference type="EMBL" id="CABFNB010000057">
    <property type="protein sequence ID" value="VTZ60383.1"/>
    <property type="molecule type" value="Genomic_DNA"/>
</dbReference>
<proteinExistence type="predicted"/>
<gene>
    <name evidence="2" type="ORF">EMEDMD4_150162</name>
</gene>
<evidence type="ECO:0000256" key="1">
    <source>
        <dbReference type="SAM" id="MobiDB-lite"/>
    </source>
</evidence>
<feature type="compositionally biased region" description="Basic and acidic residues" evidence="1">
    <location>
        <begin position="86"/>
        <end position="95"/>
    </location>
</feature>
<feature type="region of interest" description="Disordered" evidence="1">
    <location>
        <begin position="61"/>
        <end position="95"/>
    </location>
</feature>
<evidence type="ECO:0000313" key="2">
    <source>
        <dbReference type="EMBL" id="VTZ60383.1"/>
    </source>
</evidence>